<evidence type="ECO:0000313" key="2">
    <source>
        <dbReference type="EMBL" id="CAI6346930.1"/>
    </source>
</evidence>
<comment type="caution">
    <text evidence="2">The sequence shown here is derived from an EMBL/GenBank/DDBJ whole genome shotgun (WGS) entry which is preliminary data.</text>
</comment>
<accession>A0AAV0VTG0</accession>
<name>A0AAV0VTG0_9HEMI</name>
<evidence type="ECO:0000256" key="1">
    <source>
        <dbReference type="SAM" id="SignalP"/>
    </source>
</evidence>
<proteinExistence type="predicted"/>
<evidence type="ECO:0000313" key="3">
    <source>
        <dbReference type="Proteomes" id="UP001160148"/>
    </source>
</evidence>
<sequence>MNTKQIFFVIFIISMVATAYSRTLKKRDLQEVEDNEALYTSHGNYGGGGGGGGGHGHATSYQSYVLHAFHPSKFHVKDH</sequence>
<dbReference type="Proteomes" id="UP001160148">
    <property type="component" value="Unassembled WGS sequence"/>
</dbReference>
<keyword evidence="3" id="KW-1185">Reference proteome</keyword>
<feature type="signal peptide" evidence="1">
    <location>
        <begin position="1"/>
        <end position="21"/>
    </location>
</feature>
<dbReference type="AlphaFoldDB" id="A0AAV0VTG0"/>
<evidence type="ECO:0008006" key="4">
    <source>
        <dbReference type="Google" id="ProtNLM"/>
    </source>
</evidence>
<reference evidence="2 3" key="1">
    <citation type="submission" date="2023-01" db="EMBL/GenBank/DDBJ databases">
        <authorList>
            <person name="Whitehead M."/>
        </authorList>
    </citation>
    <scope>NUCLEOTIDE SEQUENCE [LARGE SCALE GENOMIC DNA]</scope>
</reference>
<keyword evidence="1" id="KW-0732">Signal</keyword>
<protein>
    <recommendedName>
        <fullName evidence="4">Glycine-rich protein</fullName>
    </recommendedName>
</protein>
<dbReference type="EMBL" id="CARXXK010000001">
    <property type="protein sequence ID" value="CAI6346930.1"/>
    <property type="molecule type" value="Genomic_DNA"/>
</dbReference>
<feature type="chain" id="PRO_5043381832" description="Glycine-rich protein" evidence="1">
    <location>
        <begin position="22"/>
        <end position="79"/>
    </location>
</feature>
<organism evidence="2 3">
    <name type="scientific">Macrosiphum euphorbiae</name>
    <name type="common">potato aphid</name>
    <dbReference type="NCBI Taxonomy" id="13131"/>
    <lineage>
        <taxon>Eukaryota</taxon>
        <taxon>Metazoa</taxon>
        <taxon>Ecdysozoa</taxon>
        <taxon>Arthropoda</taxon>
        <taxon>Hexapoda</taxon>
        <taxon>Insecta</taxon>
        <taxon>Pterygota</taxon>
        <taxon>Neoptera</taxon>
        <taxon>Paraneoptera</taxon>
        <taxon>Hemiptera</taxon>
        <taxon>Sternorrhyncha</taxon>
        <taxon>Aphidomorpha</taxon>
        <taxon>Aphidoidea</taxon>
        <taxon>Aphididae</taxon>
        <taxon>Macrosiphini</taxon>
        <taxon>Macrosiphum</taxon>
    </lineage>
</organism>
<gene>
    <name evidence="2" type="ORF">MEUPH1_LOCUS3779</name>
</gene>